<name>A0A8X6XN11_9ARAC</name>
<comment type="caution">
    <text evidence="4">The sequence shown here is derived from an EMBL/GenBank/DDBJ whole genome shotgun (WGS) entry which is preliminary data.</text>
</comment>
<keyword evidence="5" id="KW-1185">Reference proteome</keyword>
<organism evidence="4 5">
    <name type="scientific">Trichonephila inaurata madagascariensis</name>
    <dbReference type="NCBI Taxonomy" id="2747483"/>
    <lineage>
        <taxon>Eukaryota</taxon>
        <taxon>Metazoa</taxon>
        <taxon>Ecdysozoa</taxon>
        <taxon>Arthropoda</taxon>
        <taxon>Chelicerata</taxon>
        <taxon>Arachnida</taxon>
        <taxon>Araneae</taxon>
        <taxon>Araneomorphae</taxon>
        <taxon>Entelegynae</taxon>
        <taxon>Araneoidea</taxon>
        <taxon>Nephilidae</taxon>
        <taxon>Trichonephila</taxon>
        <taxon>Trichonephila inaurata</taxon>
    </lineage>
</organism>
<proteinExistence type="predicted"/>
<evidence type="ECO:0000256" key="2">
    <source>
        <dbReference type="ARBA" id="ARBA00023163"/>
    </source>
</evidence>
<protein>
    <submittedName>
        <fullName evidence="4">Uncharacterized protein</fullName>
    </submittedName>
</protein>
<evidence type="ECO:0000256" key="1">
    <source>
        <dbReference type="ARBA" id="ARBA00023015"/>
    </source>
</evidence>
<dbReference type="Gene3D" id="1.10.565.10">
    <property type="entry name" value="Retinoid X Receptor"/>
    <property type="match status" value="1"/>
</dbReference>
<dbReference type="EMBL" id="BMAV01010775">
    <property type="protein sequence ID" value="GFY56143.1"/>
    <property type="molecule type" value="Genomic_DNA"/>
</dbReference>
<dbReference type="Proteomes" id="UP000886998">
    <property type="component" value="Unassembled WGS sequence"/>
</dbReference>
<keyword evidence="2" id="KW-0804">Transcription</keyword>
<accession>A0A8X6XN11</accession>
<reference evidence="4" key="1">
    <citation type="submission" date="2020-08" db="EMBL/GenBank/DDBJ databases">
        <title>Multicomponent nature underlies the extraordinary mechanical properties of spider dragline silk.</title>
        <authorList>
            <person name="Kono N."/>
            <person name="Nakamura H."/>
            <person name="Mori M."/>
            <person name="Yoshida Y."/>
            <person name="Ohtoshi R."/>
            <person name="Malay A.D."/>
            <person name="Moran D.A.P."/>
            <person name="Tomita M."/>
            <person name="Numata K."/>
            <person name="Arakawa K."/>
        </authorList>
    </citation>
    <scope>NUCLEOTIDE SEQUENCE</scope>
</reference>
<sequence>MKAKARFSPLQIALVEEGWREIFLLGAAEMNLVHDPRLLVLEAGIPSDSTQSTRLSLAAATLCSVLAQIRQLTMDTTEYHYLKLIALFKTTPDFFKKDFLYYSYYLFWRENRLFQSTEHVREVPERAEFRTSQAFPRMGPGGAFELRQQNANKPFSILQPENRADVHEHRERGKRTRTVLQNCCGGPLHDEQTDSRHLCERYISSIDENVDHQKPRERTR</sequence>
<dbReference type="AlphaFoldDB" id="A0A8X6XN11"/>
<gene>
    <name evidence="4" type="ORF">TNIN_98131</name>
</gene>
<dbReference type="InterPro" id="IPR035500">
    <property type="entry name" value="NHR-like_dom_sf"/>
</dbReference>
<keyword evidence="3" id="KW-0675">Receptor</keyword>
<evidence type="ECO:0000313" key="5">
    <source>
        <dbReference type="Proteomes" id="UP000886998"/>
    </source>
</evidence>
<dbReference type="SUPFAM" id="SSF48508">
    <property type="entry name" value="Nuclear receptor ligand-binding domain"/>
    <property type="match status" value="1"/>
</dbReference>
<keyword evidence="1" id="KW-0805">Transcription regulation</keyword>
<dbReference type="OrthoDB" id="10045640at2759"/>
<evidence type="ECO:0000256" key="3">
    <source>
        <dbReference type="ARBA" id="ARBA00023170"/>
    </source>
</evidence>
<evidence type="ECO:0000313" key="4">
    <source>
        <dbReference type="EMBL" id="GFY56143.1"/>
    </source>
</evidence>